<sequence>MLQKSRIDPKTGAKVPASIGWVCRELKITKSILLRWKEQEAKVVAARKGARQIERPPKGVWHEMEAVALSKESL</sequence>
<gene>
    <name evidence="1" type="ORF">L211DRAFT_843526</name>
</gene>
<name>A0A3N4L6K6_9PEZI</name>
<dbReference type="InParanoid" id="A0A3N4L6K6"/>
<dbReference type="OrthoDB" id="10407374at2759"/>
<evidence type="ECO:0000313" key="1">
    <source>
        <dbReference type="EMBL" id="RPB18530.1"/>
    </source>
</evidence>
<evidence type="ECO:0000313" key="2">
    <source>
        <dbReference type="Proteomes" id="UP000267821"/>
    </source>
</evidence>
<protein>
    <submittedName>
        <fullName evidence="1">Uncharacterized protein</fullName>
    </submittedName>
</protein>
<accession>A0A3N4L6K6</accession>
<dbReference type="EMBL" id="ML121623">
    <property type="protein sequence ID" value="RPB18530.1"/>
    <property type="molecule type" value="Genomic_DNA"/>
</dbReference>
<dbReference type="AlphaFoldDB" id="A0A3N4L6K6"/>
<organism evidence="1 2">
    <name type="scientific">Terfezia boudieri ATCC MYA-4762</name>
    <dbReference type="NCBI Taxonomy" id="1051890"/>
    <lineage>
        <taxon>Eukaryota</taxon>
        <taxon>Fungi</taxon>
        <taxon>Dikarya</taxon>
        <taxon>Ascomycota</taxon>
        <taxon>Pezizomycotina</taxon>
        <taxon>Pezizomycetes</taxon>
        <taxon>Pezizales</taxon>
        <taxon>Pezizaceae</taxon>
        <taxon>Terfezia</taxon>
    </lineage>
</organism>
<dbReference type="Proteomes" id="UP000267821">
    <property type="component" value="Unassembled WGS sequence"/>
</dbReference>
<keyword evidence="2" id="KW-1185">Reference proteome</keyword>
<reference evidence="1 2" key="1">
    <citation type="journal article" date="2018" name="Nat. Ecol. Evol.">
        <title>Pezizomycetes genomes reveal the molecular basis of ectomycorrhizal truffle lifestyle.</title>
        <authorList>
            <person name="Murat C."/>
            <person name="Payen T."/>
            <person name="Noel B."/>
            <person name="Kuo A."/>
            <person name="Morin E."/>
            <person name="Chen J."/>
            <person name="Kohler A."/>
            <person name="Krizsan K."/>
            <person name="Balestrini R."/>
            <person name="Da Silva C."/>
            <person name="Montanini B."/>
            <person name="Hainaut M."/>
            <person name="Levati E."/>
            <person name="Barry K.W."/>
            <person name="Belfiori B."/>
            <person name="Cichocki N."/>
            <person name="Clum A."/>
            <person name="Dockter R.B."/>
            <person name="Fauchery L."/>
            <person name="Guy J."/>
            <person name="Iotti M."/>
            <person name="Le Tacon F."/>
            <person name="Lindquist E.A."/>
            <person name="Lipzen A."/>
            <person name="Malagnac F."/>
            <person name="Mello A."/>
            <person name="Molinier V."/>
            <person name="Miyauchi S."/>
            <person name="Poulain J."/>
            <person name="Riccioni C."/>
            <person name="Rubini A."/>
            <person name="Sitrit Y."/>
            <person name="Splivallo R."/>
            <person name="Traeger S."/>
            <person name="Wang M."/>
            <person name="Zifcakova L."/>
            <person name="Wipf D."/>
            <person name="Zambonelli A."/>
            <person name="Paolocci F."/>
            <person name="Nowrousian M."/>
            <person name="Ottonello S."/>
            <person name="Baldrian P."/>
            <person name="Spatafora J.W."/>
            <person name="Henrissat B."/>
            <person name="Nagy L.G."/>
            <person name="Aury J.M."/>
            <person name="Wincker P."/>
            <person name="Grigoriev I.V."/>
            <person name="Bonfante P."/>
            <person name="Martin F.M."/>
        </authorList>
    </citation>
    <scope>NUCLEOTIDE SEQUENCE [LARGE SCALE GENOMIC DNA]</scope>
    <source>
        <strain evidence="1 2">ATCC MYA-4762</strain>
    </source>
</reference>
<proteinExistence type="predicted"/>